<evidence type="ECO:0000256" key="1">
    <source>
        <dbReference type="ARBA" id="ARBA00004167"/>
    </source>
</evidence>
<dbReference type="InterPro" id="IPR043202">
    <property type="entry name" value="Band-7_stomatin-like"/>
</dbReference>
<evidence type="ECO:0000313" key="5">
    <source>
        <dbReference type="Proteomes" id="UP000588068"/>
    </source>
</evidence>
<name>A0A841HRU2_9GAMM</name>
<dbReference type="SMART" id="SM00244">
    <property type="entry name" value="PHB"/>
    <property type="match status" value="1"/>
</dbReference>
<dbReference type="InterPro" id="IPR036013">
    <property type="entry name" value="Band_7/SPFH_dom_sf"/>
</dbReference>
<comment type="subcellular location">
    <subcellularLocation>
        <location evidence="1">Membrane</location>
        <topology evidence="1">Single-pass membrane protein</topology>
    </subcellularLocation>
</comment>
<proteinExistence type="inferred from homology"/>
<dbReference type="GO" id="GO:0005886">
    <property type="term" value="C:plasma membrane"/>
    <property type="evidence" value="ECO:0007669"/>
    <property type="project" value="InterPro"/>
</dbReference>
<dbReference type="GO" id="GO:0006508">
    <property type="term" value="P:proteolysis"/>
    <property type="evidence" value="ECO:0007669"/>
    <property type="project" value="UniProtKB-KW"/>
</dbReference>
<dbReference type="Gene3D" id="3.30.479.30">
    <property type="entry name" value="Band 7 domain"/>
    <property type="match status" value="1"/>
</dbReference>
<dbReference type="Gene3D" id="6.10.250.2090">
    <property type="match status" value="1"/>
</dbReference>
<accession>A0A841HRU2</accession>
<dbReference type="CDD" id="cd13438">
    <property type="entry name" value="SPFH_eoslipins_u2"/>
    <property type="match status" value="1"/>
</dbReference>
<dbReference type="PANTHER" id="PTHR10264">
    <property type="entry name" value="BAND 7 PROTEIN-RELATED"/>
    <property type="match status" value="1"/>
</dbReference>
<evidence type="ECO:0000259" key="3">
    <source>
        <dbReference type="SMART" id="SM00244"/>
    </source>
</evidence>
<protein>
    <submittedName>
        <fullName evidence="4">Regulator of protease activity HflC (Stomatin/prohibitin superfamily)</fullName>
    </submittedName>
</protein>
<evidence type="ECO:0000256" key="2">
    <source>
        <dbReference type="ARBA" id="ARBA00008164"/>
    </source>
</evidence>
<keyword evidence="5" id="KW-1185">Reference proteome</keyword>
<reference evidence="4 5" key="1">
    <citation type="submission" date="2020-08" db="EMBL/GenBank/DDBJ databases">
        <title>Genomic Encyclopedia of Type Strains, Phase IV (KMG-IV): sequencing the most valuable type-strain genomes for metagenomic binning, comparative biology and taxonomic classification.</title>
        <authorList>
            <person name="Goeker M."/>
        </authorList>
    </citation>
    <scope>NUCLEOTIDE SEQUENCE [LARGE SCALE GENOMIC DNA]</scope>
    <source>
        <strain evidence="4 5">DSM 26723</strain>
    </source>
</reference>
<dbReference type="EMBL" id="JACHHZ010000006">
    <property type="protein sequence ID" value="MBB6095616.1"/>
    <property type="molecule type" value="Genomic_DNA"/>
</dbReference>
<dbReference type="Proteomes" id="UP000588068">
    <property type="component" value="Unassembled WGS sequence"/>
</dbReference>
<comment type="caution">
    <text evidence="4">The sequence shown here is derived from an EMBL/GenBank/DDBJ whole genome shotgun (WGS) entry which is preliminary data.</text>
</comment>
<dbReference type="GO" id="GO:0008233">
    <property type="term" value="F:peptidase activity"/>
    <property type="evidence" value="ECO:0007669"/>
    <property type="project" value="UniProtKB-KW"/>
</dbReference>
<dbReference type="PANTHER" id="PTHR10264:SF83">
    <property type="entry name" value="BLL5629 PROTEIN"/>
    <property type="match status" value="1"/>
</dbReference>
<gene>
    <name evidence="4" type="ORF">HNQ60_004507</name>
</gene>
<dbReference type="Pfam" id="PF01145">
    <property type="entry name" value="Band_7"/>
    <property type="match status" value="1"/>
</dbReference>
<keyword evidence="4" id="KW-0645">Protease</keyword>
<evidence type="ECO:0000313" key="4">
    <source>
        <dbReference type="EMBL" id="MBB6095616.1"/>
    </source>
</evidence>
<dbReference type="AlphaFoldDB" id="A0A841HRU2"/>
<dbReference type="InterPro" id="IPR001107">
    <property type="entry name" value="Band_7"/>
</dbReference>
<organism evidence="4 5">
    <name type="scientific">Povalibacter uvarum</name>
    <dbReference type="NCBI Taxonomy" id="732238"/>
    <lineage>
        <taxon>Bacteria</taxon>
        <taxon>Pseudomonadati</taxon>
        <taxon>Pseudomonadota</taxon>
        <taxon>Gammaproteobacteria</taxon>
        <taxon>Steroidobacterales</taxon>
        <taxon>Steroidobacteraceae</taxon>
        <taxon>Povalibacter</taxon>
    </lineage>
</organism>
<dbReference type="SUPFAM" id="SSF117892">
    <property type="entry name" value="Band 7/SPFH domain"/>
    <property type="match status" value="1"/>
</dbReference>
<comment type="similarity">
    <text evidence="2">Belongs to the band 7/mec-2 family.</text>
</comment>
<dbReference type="RefSeq" id="WP_184335019.1">
    <property type="nucleotide sequence ID" value="NZ_JACHHZ010000006.1"/>
</dbReference>
<feature type="domain" description="Band 7" evidence="3">
    <location>
        <begin position="147"/>
        <end position="305"/>
    </location>
</feature>
<keyword evidence="4" id="KW-0378">Hydrolase</keyword>
<sequence length="381" mass="42688">MTMKRITVAQHERALVWKNKTFAGVLEPGKHWLIAPMSDTQAQLYDLTVPEFEHARVDFLVKEARETIEKHFDIVELTDTEAGLVYKNGKLAGLLAPGKRQLYWKGPIEVKVEKIDLAGEPEVAAPVAKLLARAKQPLLAQATEAVSSIEVPDTSVALLIVDGKFVKLLEPGLHVFWKFQRTIKFELVDRRVQTMEVAGQDILTKDKVSLRINLTALWQVEDVITARAILQNFVEYIYKELQFALREAIGARTLDELLGAKGDLDREIQASARGKIEQHGIKLASVGIKDVILPGEMKEILNRVVEAEKVAQANLIKRREETAATRSLLNTARLMDENPTLLRLKELETLEKVTEKVDKLTVFGGLDGVLKDVVRINVPSN</sequence>